<organism evidence="3 4">
    <name type="scientific">Pontibacter silvestris</name>
    <dbReference type="NCBI Taxonomy" id="2305183"/>
    <lineage>
        <taxon>Bacteria</taxon>
        <taxon>Pseudomonadati</taxon>
        <taxon>Bacteroidota</taxon>
        <taxon>Cytophagia</taxon>
        <taxon>Cytophagales</taxon>
        <taxon>Hymenobacteraceae</taxon>
        <taxon>Pontibacter</taxon>
    </lineage>
</organism>
<keyword evidence="4" id="KW-1185">Reference proteome</keyword>
<comment type="caution">
    <text evidence="3">The sequence shown here is derived from an EMBL/GenBank/DDBJ whole genome shotgun (WGS) entry which is preliminary data.</text>
</comment>
<keyword evidence="1" id="KW-0472">Membrane</keyword>
<dbReference type="PANTHER" id="PTHR11614">
    <property type="entry name" value="PHOSPHOLIPASE-RELATED"/>
    <property type="match status" value="1"/>
</dbReference>
<dbReference type="Proteomes" id="UP001597369">
    <property type="component" value="Unassembled WGS sequence"/>
</dbReference>
<dbReference type="Pfam" id="PF12146">
    <property type="entry name" value="Hydrolase_4"/>
    <property type="match status" value="1"/>
</dbReference>
<keyword evidence="1" id="KW-0812">Transmembrane</keyword>
<evidence type="ECO:0000313" key="4">
    <source>
        <dbReference type="Proteomes" id="UP001597369"/>
    </source>
</evidence>
<dbReference type="PRINTS" id="PR00111">
    <property type="entry name" value="ABHYDROLASE"/>
</dbReference>
<keyword evidence="3" id="KW-0378">Hydrolase</keyword>
<evidence type="ECO:0000259" key="2">
    <source>
        <dbReference type="Pfam" id="PF12146"/>
    </source>
</evidence>
<dbReference type="EMBL" id="JBHUHV010000026">
    <property type="protein sequence ID" value="MFD2066962.1"/>
    <property type="molecule type" value="Genomic_DNA"/>
</dbReference>
<proteinExistence type="predicted"/>
<evidence type="ECO:0000256" key="1">
    <source>
        <dbReference type="SAM" id="Phobius"/>
    </source>
</evidence>
<dbReference type="InterPro" id="IPR051044">
    <property type="entry name" value="MAG_DAG_Lipase"/>
</dbReference>
<keyword evidence="1" id="KW-1133">Transmembrane helix</keyword>
<evidence type="ECO:0000313" key="3">
    <source>
        <dbReference type="EMBL" id="MFD2066962.1"/>
    </source>
</evidence>
<protein>
    <submittedName>
        <fullName evidence="3">Alpha/beta hydrolase</fullName>
    </submittedName>
</protein>
<dbReference type="InterPro" id="IPR029058">
    <property type="entry name" value="AB_hydrolase_fold"/>
</dbReference>
<dbReference type="RefSeq" id="WP_229962926.1">
    <property type="nucleotide sequence ID" value="NZ_JAJJWI010000039.1"/>
</dbReference>
<feature type="domain" description="Serine aminopeptidase S33" evidence="2">
    <location>
        <begin position="77"/>
        <end position="312"/>
    </location>
</feature>
<dbReference type="Gene3D" id="3.40.50.1820">
    <property type="entry name" value="alpha/beta hydrolase"/>
    <property type="match status" value="1"/>
</dbReference>
<dbReference type="SUPFAM" id="SSF53474">
    <property type="entry name" value="alpha/beta-Hydrolases"/>
    <property type="match status" value="1"/>
</dbReference>
<gene>
    <name evidence="3" type="ORF">ACFSKU_08710</name>
</gene>
<dbReference type="GO" id="GO:0016787">
    <property type="term" value="F:hydrolase activity"/>
    <property type="evidence" value="ECO:0007669"/>
    <property type="project" value="UniProtKB-KW"/>
</dbReference>
<reference evidence="4" key="1">
    <citation type="journal article" date="2019" name="Int. J. Syst. Evol. Microbiol.">
        <title>The Global Catalogue of Microorganisms (GCM) 10K type strain sequencing project: providing services to taxonomists for standard genome sequencing and annotation.</title>
        <authorList>
            <consortium name="The Broad Institute Genomics Platform"/>
            <consortium name="The Broad Institute Genome Sequencing Center for Infectious Disease"/>
            <person name="Wu L."/>
            <person name="Ma J."/>
        </authorList>
    </citation>
    <scope>NUCLEOTIDE SEQUENCE [LARGE SCALE GENOMIC DNA]</scope>
    <source>
        <strain evidence="4">JCM 16545</strain>
    </source>
</reference>
<accession>A0ABW4WW49</accession>
<dbReference type="InterPro" id="IPR022742">
    <property type="entry name" value="Hydrolase_4"/>
</dbReference>
<feature type="transmembrane region" description="Helical" evidence="1">
    <location>
        <begin position="12"/>
        <end position="32"/>
    </location>
</feature>
<sequence length="332" mass="37391">MKRKALKFLIKFLVVNSVIYLVVAFALTHWPIPKIENTKNYDFSSVRESARNEVSAKEVWIKLRDGKEIFSRVYDGKTKNVLIFLHGSGSDSRYLSKASKHFADLNMFTVITPDLRGHGRNSGTRGDIDHIGQLEEDIEDIVRYAKENLHAEKIILTGHSSGGGLALRYLGNYKHTKVNGSIMFSPYLGYKSPTLRPGNGNWVTVSVKRFVGLSMLNKIGINSFNGQPVLFFNRASEWNDSLQVASYSYRMAMSMDPKDFRADIENIYAPTIVLVGGDDESFYPDKFAEVFSTSDYTETHVIKGIAHMAVIDNSESLSKIRAWLGSLNQKIN</sequence>
<name>A0ABW4WW49_9BACT</name>
<dbReference type="InterPro" id="IPR000073">
    <property type="entry name" value="AB_hydrolase_1"/>
</dbReference>